<dbReference type="Gene3D" id="1.25.10.10">
    <property type="entry name" value="Leucine-rich Repeat Variant"/>
    <property type="match status" value="1"/>
</dbReference>
<dbReference type="GO" id="GO:0007062">
    <property type="term" value="P:sister chromatid cohesion"/>
    <property type="evidence" value="ECO:0007669"/>
    <property type="project" value="UniProtKB-ARBA"/>
</dbReference>
<dbReference type="SUPFAM" id="SSF48371">
    <property type="entry name" value="ARM repeat"/>
    <property type="match status" value="2"/>
</dbReference>
<dbReference type="Pfam" id="PF08514">
    <property type="entry name" value="STAG"/>
    <property type="match status" value="1"/>
</dbReference>
<dbReference type="GO" id="GO:0008278">
    <property type="term" value="C:cohesin complex"/>
    <property type="evidence" value="ECO:0007669"/>
    <property type="project" value="TreeGrafter"/>
</dbReference>
<feature type="compositionally biased region" description="Acidic residues" evidence="1">
    <location>
        <begin position="951"/>
        <end position="976"/>
    </location>
</feature>
<keyword evidence="4" id="KW-1185">Reference proteome</keyword>
<feature type="region of interest" description="Disordered" evidence="1">
    <location>
        <begin position="1067"/>
        <end position="1148"/>
    </location>
</feature>
<reference evidence="3" key="1">
    <citation type="journal article" date="2020" name="Stud. Mycol.">
        <title>101 Dothideomycetes genomes: a test case for predicting lifestyles and emergence of pathogens.</title>
        <authorList>
            <person name="Haridas S."/>
            <person name="Albert R."/>
            <person name="Binder M."/>
            <person name="Bloem J."/>
            <person name="Labutti K."/>
            <person name="Salamov A."/>
            <person name="Andreopoulos B."/>
            <person name="Baker S."/>
            <person name="Barry K."/>
            <person name="Bills G."/>
            <person name="Bluhm B."/>
            <person name="Cannon C."/>
            <person name="Castanera R."/>
            <person name="Culley D."/>
            <person name="Daum C."/>
            <person name="Ezra D."/>
            <person name="Gonzalez J."/>
            <person name="Henrissat B."/>
            <person name="Kuo A."/>
            <person name="Liang C."/>
            <person name="Lipzen A."/>
            <person name="Lutzoni F."/>
            <person name="Magnuson J."/>
            <person name="Mondo S."/>
            <person name="Nolan M."/>
            <person name="Ohm R."/>
            <person name="Pangilinan J."/>
            <person name="Park H.-J."/>
            <person name="Ramirez L."/>
            <person name="Alfaro M."/>
            <person name="Sun H."/>
            <person name="Tritt A."/>
            <person name="Yoshinaga Y."/>
            <person name="Zwiers L.-H."/>
            <person name="Turgeon B."/>
            <person name="Goodwin S."/>
            <person name="Spatafora J."/>
            <person name="Crous P."/>
            <person name="Grigoriev I."/>
        </authorList>
    </citation>
    <scope>NUCLEOTIDE SEQUENCE</scope>
    <source>
        <strain evidence="3">CBS 133067</strain>
    </source>
</reference>
<feature type="compositionally biased region" description="Acidic residues" evidence="1">
    <location>
        <begin position="1"/>
        <end position="20"/>
    </location>
</feature>
<feature type="region of interest" description="Disordered" evidence="1">
    <location>
        <begin position="60"/>
        <end position="79"/>
    </location>
</feature>
<dbReference type="PANTHER" id="PTHR11199:SF0">
    <property type="entry name" value="LD34181P-RELATED"/>
    <property type="match status" value="1"/>
</dbReference>
<dbReference type="InterPro" id="IPR056396">
    <property type="entry name" value="HEAT_SCC3-SA"/>
</dbReference>
<dbReference type="PROSITE" id="PS51425">
    <property type="entry name" value="SCD"/>
    <property type="match status" value="1"/>
</dbReference>
<feature type="domain" description="SCD" evidence="2">
    <location>
        <begin position="296"/>
        <end position="381"/>
    </location>
</feature>
<dbReference type="EMBL" id="ML978121">
    <property type="protein sequence ID" value="KAF2103902.1"/>
    <property type="molecule type" value="Genomic_DNA"/>
</dbReference>
<gene>
    <name evidence="3" type="ORF">NA57DRAFT_30395</name>
</gene>
<dbReference type="PANTHER" id="PTHR11199">
    <property type="entry name" value="STROMAL ANTIGEN"/>
    <property type="match status" value="1"/>
</dbReference>
<dbReference type="InterPro" id="IPR011989">
    <property type="entry name" value="ARM-like"/>
</dbReference>
<accession>A0A9P4MDX5</accession>
<feature type="compositionally biased region" description="Basic residues" evidence="1">
    <location>
        <begin position="24"/>
        <end position="33"/>
    </location>
</feature>
<feature type="region of interest" description="Disordered" evidence="1">
    <location>
        <begin position="1"/>
        <end position="55"/>
    </location>
</feature>
<feature type="compositionally biased region" description="Acidic residues" evidence="1">
    <location>
        <begin position="1092"/>
        <end position="1109"/>
    </location>
</feature>
<proteinExistence type="predicted"/>
<name>A0A9P4MDX5_9PEZI</name>
<dbReference type="Proteomes" id="UP000799772">
    <property type="component" value="Unassembled WGS sequence"/>
</dbReference>
<comment type="caution">
    <text evidence="3">The sequence shown here is derived from an EMBL/GenBank/DDBJ whole genome shotgun (WGS) entry which is preliminary data.</text>
</comment>
<sequence>MDDESEEEDDESEGEPDEEELREKKRRATRKKTTASAKQPRAKKAKPSTNGETMDLAIRPAVGQKRKTGKKRAQQDATAEEAGGIYADVFARDETLDNASAEWIGRFKEHESMAISEIFNFVLKCAGCDIKVDQHDAADPDHFTDKLRDIQEEYQAQNVTDYPIIARGKASTTFRNTMEGFFHCLVQALATSSLLYDQPEIMENIESWVSTMSSAGNRPFRHTATAAALAIVSALCQLGKDIVDTGAKTRRLGESEKKKSRINKGRVKELDGNVKESEKKRETIDQNIQSWFEAVFVHRYRDVDPRIRVDCVQALSGWILTYPELFSDSTYLRYLGWVLSDTNAPTRLEVVKQVQKMFKDKDNVGRLKTFTERFRARIVEMATRDAEPNVRSSAVELLDTLRDAGLLEPDDIDSVGRLIFDSELRVRKAVVPFFVENINDMYNEKVEELGGEEALEDASGEDDDDFDRPRLEWIKLKCLVEMLQSYDAEEEPLPSQVERWPGGSGYSLIASGIESRPSVAAQALYSQMPEIQKWEVLAGYLLYDHSQPTQNGAASGDAETLIKSSCQLDEKEEVLLLEVLNAAVKLGLTQTMEATADKKTKKTKKEREQAVQLQETAALHLASLIPRLLKKFGAQPEAASAVLRLEHVLNLEIFQELRQDSTTYAALLDDINKQFLTHGSESVLAEASAALLHARRFDELGEVTEGKVQALWQDTTNALHSLIRNKDVAQRGSLNRNVLTGLSNTVLRISKLASISDCIEAYEAVPTPRSAGRSKKARSQRATDEPEPPAVDVLIDILNRGIPTADSTPETDVLEDALVTNAIKAVLFYFLWKIKAWQGLISSNTTVPFEDVESLAAREDNFMTRLTQILKKRKGADEIRLAAAGSLLDLHCAFATLRQARRDRNQATQTGDDWAALVMEVHVDTQVTLRELLGAAERIYAKKSSKKLEDGVEAEDEPLTEDEDPQSDEEEEDEEDEARKEEKMQGVLIAEQRLCELASKIVMGIIAGVVDGSQVPRLPHEDDDAAGPMRKRLERNKARLGPNFKQVAEFLNEEKKQNAKALRAAKAAKSKAKGNAEQAKRTLAAKSKGIIDVEDDEDEEMGDGEDEDAQRERALLEEDEAAAEDEDGVDVDAAGAGAQDEAESVLGD</sequence>
<dbReference type="InterPro" id="IPR016024">
    <property type="entry name" value="ARM-type_fold"/>
</dbReference>
<dbReference type="Pfam" id="PF24571">
    <property type="entry name" value="HEAT_SCC3-SA"/>
    <property type="match status" value="1"/>
</dbReference>
<dbReference type="InterPro" id="IPR020839">
    <property type="entry name" value="SCD"/>
</dbReference>
<dbReference type="InterPro" id="IPR039662">
    <property type="entry name" value="Cohesin_Scc3/SA"/>
</dbReference>
<dbReference type="AlphaFoldDB" id="A0A9P4MDX5"/>
<dbReference type="Pfam" id="PF21581">
    <property type="entry name" value="SCD"/>
    <property type="match status" value="1"/>
</dbReference>
<dbReference type="GO" id="GO:0003682">
    <property type="term" value="F:chromatin binding"/>
    <property type="evidence" value="ECO:0007669"/>
    <property type="project" value="TreeGrafter"/>
</dbReference>
<dbReference type="GO" id="GO:0005634">
    <property type="term" value="C:nucleus"/>
    <property type="evidence" value="ECO:0007669"/>
    <property type="project" value="TreeGrafter"/>
</dbReference>
<evidence type="ECO:0000313" key="4">
    <source>
        <dbReference type="Proteomes" id="UP000799772"/>
    </source>
</evidence>
<dbReference type="OrthoDB" id="498590at2759"/>
<evidence type="ECO:0000259" key="2">
    <source>
        <dbReference type="PROSITE" id="PS51425"/>
    </source>
</evidence>
<dbReference type="InterPro" id="IPR013721">
    <property type="entry name" value="STAG"/>
</dbReference>
<evidence type="ECO:0000256" key="1">
    <source>
        <dbReference type="SAM" id="MobiDB-lite"/>
    </source>
</evidence>
<protein>
    <submittedName>
        <fullName evidence="3">STAG-domain-containing protein</fullName>
    </submittedName>
</protein>
<dbReference type="GO" id="GO:0000785">
    <property type="term" value="C:chromatin"/>
    <property type="evidence" value="ECO:0007669"/>
    <property type="project" value="TreeGrafter"/>
</dbReference>
<evidence type="ECO:0000313" key="3">
    <source>
        <dbReference type="EMBL" id="KAF2103902.1"/>
    </source>
</evidence>
<organism evidence="3 4">
    <name type="scientific">Rhizodiscina lignyota</name>
    <dbReference type="NCBI Taxonomy" id="1504668"/>
    <lineage>
        <taxon>Eukaryota</taxon>
        <taxon>Fungi</taxon>
        <taxon>Dikarya</taxon>
        <taxon>Ascomycota</taxon>
        <taxon>Pezizomycotina</taxon>
        <taxon>Dothideomycetes</taxon>
        <taxon>Pleosporomycetidae</taxon>
        <taxon>Aulographales</taxon>
        <taxon>Rhizodiscinaceae</taxon>
        <taxon>Rhizodiscina</taxon>
    </lineage>
</organism>
<feature type="compositionally biased region" description="Acidic residues" evidence="1">
    <location>
        <begin position="1117"/>
        <end position="1130"/>
    </location>
</feature>
<feature type="region of interest" description="Disordered" evidence="1">
    <location>
        <begin position="945"/>
        <end position="983"/>
    </location>
</feature>